<keyword evidence="1" id="KW-0812">Transmembrane</keyword>
<keyword evidence="1" id="KW-0472">Membrane</keyword>
<sequence length="146" mass="15255">MKTPRPAAIAAGILLADATVHAIWLTGLTWPASDTRTLSLAVLNAEVPFIPRVLVPLIVLLITAATAVLIRARTRGGRAATLVTAAVATGASLRGLAGLVWAFGLGADPATPFYWLNLLLYTPLCFALATTTAVTLKGRISSRWPA</sequence>
<reference evidence="2 3" key="1">
    <citation type="submission" date="2023-07" db="EMBL/GenBank/DDBJ databases">
        <title>Sequencing the genomes of 1000 actinobacteria strains.</title>
        <authorList>
            <person name="Klenk H.-P."/>
        </authorList>
    </citation>
    <scope>NUCLEOTIDE SEQUENCE [LARGE SCALE GENOMIC DNA]</scope>
    <source>
        <strain evidence="2 3">DSM 44109</strain>
    </source>
</reference>
<keyword evidence="1" id="KW-1133">Transmembrane helix</keyword>
<comment type="caution">
    <text evidence="2">The sequence shown here is derived from an EMBL/GenBank/DDBJ whole genome shotgun (WGS) entry which is preliminary data.</text>
</comment>
<evidence type="ECO:0000313" key="2">
    <source>
        <dbReference type="EMBL" id="MDP9868841.1"/>
    </source>
</evidence>
<evidence type="ECO:0000313" key="3">
    <source>
        <dbReference type="Proteomes" id="UP001230426"/>
    </source>
</evidence>
<evidence type="ECO:0008006" key="4">
    <source>
        <dbReference type="Google" id="ProtNLM"/>
    </source>
</evidence>
<gene>
    <name evidence="2" type="ORF">J2S55_008107</name>
</gene>
<dbReference type="RefSeq" id="WP_306872130.1">
    <property type="nucleotide sequence ID" value="NZ_JAUSRB010000002.1"/>
</dbReference>
<evidence type="ECO:0000256" key="1">
    <source>
        <dbReference type="SAM" id="Phobius"/>
    </source>
</evidence>
<keyword evidence="3" id="KW-1185">Reference proteome</keyword>
<feature type="transmembrane region" description="Helical" evidence="1">
    <location>
        <begin position="49"/>
        <end position="70"/>
    </location>
</feature>
<dbReference type="Proteomes" id="UP001230426">
    <property type="component" value="Unassembled WGS sequence"/>
</dbReference>
<dbReference type="EMBL" id="JAUSRB010000002">
    <property type="protein sequence ID" value="MDP9868841.1"/>
    <property type="molecule type" value="Genomic_DNA"/>
</dbReference>
<feature type="transmembrane region" description="Helical" evidence="1">
    <location>
        <begin position="115"/>
        <end position="136"/>
    </location>
</feature>
<protein>
    <recommendedName>
        <fullName evidence="4">DUF3995 domain-containing protein</fullName>
    </recommendedName>
</protein>
<organism evidence="2 3">
    <name type="scientific">Streptosporangium brasiliense</name>
    <dbReference type="NCBI Taxonomy" id="47480"/>
    <lineage>
        <taxon>Bacteria</taxon>
        <taxon>Bacillati</taxon>
        <taxon>Actinomycetota</taxon>
        <taxon>Actinomycetes</taxon>
        <taxon>Streptosporangiales</taxon>
        <taxon>Streptosporangiaceae</taxon>
        <taxon>Streptosporangium</taxon>
    </lineage>
</organism>
<accession>A0ABT9RHS8</accession>
<name>A0ABT9RHS8_9ACTN</name>
<proteinExistence type="predicted"/>
<feature type="transmembrane region" description="Helical" evidence="1">
    <location>
        <begin position="82"/>
        <end position="103"/>
    </location>
</feature>
<dbReference type="Pfam" id="PF13160">
    <property type="entry name" value="DUF3995"/>
    <property type="match status" value="1"/>
</dbReference>
<dbReference type="InterPro" id="IPR025058">
    <property type="entry name" value="DUF3995"/>
</dbReference>